<organism evidence="6 7">
    <name type="scientific">Mucilaginibacter jinjuensis</name>
    <dbReference type="NCBI Taxonomy" id="1176721"/>
    <lineage>
        <taxon>Bacteria</taxon>
        <taxon>Pseudomonadati</taxon>
        <taxon>Bacteroidota</taxon>
        <taxon>Sphingobacteriia</taxon>
        <taxon>Sphingobacteriales</taxon>
        <taxon>Sphingobacteriaceae</taxon>
        <taxon>Mucilaginibacter</taxon>
    </lineage>
</organism>
<accession>A0ABY7TAY8</accession>
<evidence type="ECO:0000313" key="7">
    <source>
        <dbReference type="Proteomes" id="UP001216139"/>
    </source>
</evidence>
<dbReference type="InterPro" id="IPR014284">
    <property type="entry name" value="RNA_pol_sigma-70_dom"/>
</dbReference>
<keyword evidence="7" id="KW-1185">Reference proteome</keyword>
<name>A0ABY7TAY8_9SPHI</name>
<proteinExistence type="inferred from homology"/>
<dbReference type="SUPFAM" id="SSF88946">
    <property type="entry name" value="Sigma2 domain of RNA polymerase sigma factors"/>
    <property type="match status" value="1"/>
</dbReference>
<dbReference type="Gene3D" id="1.10.10.10">
    <property type="entry name" value="Winged helix-like DNA-binding domain superfamily/Winged helix DNA-binding domain"/>
    <property type="match status" value="1"/>
</dbReference>
<evidence type="ECO:0000256" key="1">
    <source>
        <dbReference type="ARBA" id="ARBA00010641"/>
    </source>
</evidence>
<dbReference type="RefSeq" id="WP_273631165.1">
    <property type="nucleotide sequence ID" value="NZ_CP117167.1"/>
</dbReference>
<dbReference type="Pfam" id="PF08281">
    <property type="entry name" value="Sigma70_r4_2"/>
    <property type="match status" value="1"/>
</dbReference>
<dbReference type="InterPro" id="IPR039425">
    <property type="entry name" value="RNA_pol_sigma-70-like"/>
</dbReference>
<comment type="similarity">
    <text evidence="1">Belongs to the sigma-70 factor family. ECF subfamily.</text>
</comment>
<evidence type="ECO:0000259" key="5">
    <source>
        <dbReference type="PROSITE" id="PS00622"/>
    </source>
</evidence>
<reference evidence="6 7" key="1">
    <citation type="submission" date="2023-02" db="EMBL/GenBank/DDBJ databases">
        <title>Genome sequence of Mucilaginibacter jinjuensis strain KACC 16571.</title>
        <authorList>
            <person name="Kim S."/>
            <person name="Heo J."/>
            <person name="Kwon S.-W."/>
        </authorList>
    </citation>
    <scope>NUCLEOTIDE SEQUENCE [LARGE SCALE GENOMIC DNA]</scope>
    <source>
        <strain evidence="6 7">KACC 16571</strain>
    </source>
</reference>
<dbReference type="InterPro" id="IPR036388">
    <property type="entry name" value="WH-like_DNA-bd_sf"/>
</dbReference>
<feature type="domain" description="HTH luxR-type" evidence="5">
    <location>
        <begin position="129"/>
        <end position="156"/>
    </location>
</feature>
<protein>
    <submittedName>
        <fullName evidence="6">Sigma-70 family RNA polymerase sigma factor</fullName>
    </submittedName>
</protein>
<evidence type="ECO:0000256" key="4">
    <source>
        <dbReference type="ARBA" id="ARBA00023163"/>
    </source>
</evidence>
<evidence type="ECO:0000256" key="2">
    <source>
        <dbReference type="ARBA" id="ARBA00023015"/>
    </source>
</evidence>
<dbReference type="Pfam" id="PF04542">
    <property type="entry name" value="Sigma70_r2"/>
    <property type="match status" value="1"/>
</dbReference>
<keyword evidence="3" id="KW-0731">Sigma factor</keyword>
<evidence type="ECO:0000256" key="3">
    <source>
        <dbReference type="ARBA" id="ARBA00023082"/>
    </source>
</evidence>
<dbReference type="PANTHER" id="PTHR43133">
    <property type="entry name" value="RNA POLYMERASE ECF-TYPE SIGMA FACTO"/>
    <property type="match status" value="1"/>
</dbReference>
<dbReference type="SUPFAM" id="SSF88659">
    <property type="entry name" value="Sigma3 and sigma4 domains of RNA polymerase sigma factors"/>
    <property type="match status" value="1"/>
</dbReference>
<dbReference type="Gene3D" id="1.10.1740.10">
    <property type="match status" value="1"/>
</dbReference>
<keyword evidence="4" id="KW-0804">Transcription</keyword>
<dbReference type="InterPro" id="IPR013324">
    <property type="entry name" value="RNA_pol_sigma_r3/r4-like"/>
</dbReference>
<dbReference type="PROSITE" id="PS00622">
    <property type="entry name" value="HTH_LUXR_1"/>
    <property type="match status" value="1"/>
</dbReference>
<dbReference type="InterPro" id="IPR013249">
    <property type="entry name" value="RNA_pol_sigma70_r4_t2"/>
</dbReference>
<dbReference type="EMBL" id="CP117167">
    <property type="protein sequence ID" value="WCT12893.1"/>
    <property type="molecule type" value="Genomic_DNA"/>
</dbReference>
<dbReference type="PANTHER" id="PTHR43133:SF45">
    <property type="entry name" value="RNA POLYMERASE ECF-TYPE SIGMA FACTOR"/>
    <property type="match status" value="1"/>
</dbReference>
<dbReference type="InterPro" id="IPR007627">
    <property type="entry name" value="RNA_pol_sigma70_r2"/>
</dbReference>
<dbReference type="NCBIfam" id="TIGR02937">
    <property type="entry name" value="sigma70-ECF"/>
    <property type="match status" value="1"/>
</dbReference>
<keyword evidence="2" id="KW-0805">Transcription regulation</keyword>
<gene>
    <name evidence="6" type="ORF">PQO05_02960</name>
</gene>
<sequence>MENKETRFMQLIEEHKGMLFKICRIYQDDNADRDDLMQEMILQLWLAFDSFQGKSKFSSWMYRVALNTAILFFKKQKRRPDSEQLPDQLEYLEAQELDTEKDEQLALFYKALKQLNKVEKALIFLYMEDQPYEDIALNLGISEVNVRVRLNRTKNKLKDIIKSINYEYR</sequence>
<dbReference type="InterPro" id="IPR013325">
    <property type="entry name" value="RNA_pol_sigma_r2"/>
</dbReference>
<evidence type="ECO:0000313" key="6">
    <source>
        <dbReference type="EMBL" id="WCT12893.1"/>
    </source>
</evidence>
<dbReference type="Proteomes" id="UP001216139">
    <property type="component" value="Chromosome"/>
</dbReference>
<dbReference type="InterPro" id="IPR000792">
    <property type="entry name" value="Tscrpt_reg_LuxR_C"/>
</dbReference>